<evidence type="ECO:0000256" key="6">
    <source>
        <dbReference type="PIRSR" id="PIRSR606710-2"/>
    </source>
</evidence>
<keyword evidence="3" id="KW-0378">Hydrolase</keyword>
<dbReference type="CDD" id="cd08983">
    <property type="entry name" value="GH43_Bt3655-like"/>
    <property type="match status" value="1"/>
</dbReference>
<dbReference type="Gene3D" id="2.60.40.2340">
    <property type="match status" value="1"/>
</dbReference>
<evidence type="ECO:0000313" key="8">
    <source>
        <dbReference type="EMBL" id="RNL87847.1"/>
    </source>
</evidence>
<feature type="chain" id="PRO_5018203937" evidence="7">
    <location>
        <begin position="29"/>
        <end position="720"/>
    </location>
</feature>
<evidence type="ECO:0000256" key="4">
    <source>
        <dbReference type="ARBA" id="ARBA00023277"/>
    </source>
</evidence>
<evidence type="ECO:0000256" key="7">
    <source>
        <dbReference type="SAM" id="SignalP"/>
    </source>
</evidence>
<dbReference type="OrthoDB" id="9763933at2"/>
<comment type="caution">
    <text evidence="8">The sequence shown here is derived from an EMBL/GenBank/DDBJ whole genome shotgun (WGS) entry which is preliminary data.</text>
</comment>
<proteinExistence type="inferred from homology"/>
<dbReference type="Pfam" id="PF04616">
    <property type="entry name" value="Glyco_hydro_43"/>
    <property type="match status" value="2"/>
</dbReference>
<keyword evidence="5" id="KW-0326">Glycosidase</keyword>
<dbReference type="InterPro" id="IPR023296">
    <property type="entry name" value="Glyco_hydro_beta-prop_sf"/>
</dbReference>
<organism evidence="8 9">
    <name type="scientific">Sinomicrobium pectinilyticum</name>
    <dbReference type="NCBI Taxonomy" id="1084421"/>
    <lineage>
        <taxon>Bacteria</taxon>
        <taxon>Pseudomonadati</taxon>
        <taxon>Bacteroidota</taxon>
        <taxon>Flavobacteriia</taxon>
        <taxon>Flavobacteriales</taxon>
        <taxon>Flavobacteriaceae</taxon>
        <taxon>Sinomicrobium</taxon>
    </lineage>
</organism>
<dbReference type="InterPro" id="IPR052176">
    <property type="entry name" value="Glycosyl_Hydrlase_43_Enz"/>
</dbReference>
<dbReference type="PANTHER" id="PTHR43772:SF2">
    <property type="entry name" value="PUTATIVE (AFU_ORTHOLOGUE AFUA_2G04480)-RELATED"/>
    <property type="match status" value="1"/>
</dbReference>
<evidence type="ECO:0000256" key="3">
    <source>
        <dbReference type="ARBA" id="ARBA00022801"/>
    </source>
</evidence>
<keyword evidence="7" id="KW-0732">Signal</keyword>
<evidence type="ECO:0000313" key="9">
    <source>
        <dbReference type="Proteomes" id="UP000267469"/>
    </source>
</evidence>
<keyword evidence="2" id="KW-0858">Xylan degradation</keyword>
<dbReference type="SUPFAM" id="SSF75005">
    <property type="entry name" value="Arabinanase/levansucrase/invertase"/>
    <property type="match status" value="2"/>
</dbReference>
<gene>
    <name evidence="8" type="ORF">ED312_09465</name>
</gene>
<feature type="site" description="Important for catalytic activity, responsible for pKa modulation of the active site Glu and correct orientation of both the proton donor and substrate" evidence="6">
    <location>
        <position position="544"/>
    </location>
</feature>
<accession>A0A3N0EJF1</accession>
<name>A0A3N0EJF1_SINP1</name>
<dbReference type="AlphaFoldDB" id="A0A3N0EJF1"/>
<protein>
    <submittedName>
        <fullName evidence="8">Beta-xylosidase</fullName>
    </submittedName>
</protein>
<keyword evidence="2" id="KW-0624">Polysaccharide degradation</keyword>
<reference evidence="8 9" key="1">
    <citation type="submission" date="2018-10" db="EMBL/GenBank/DDBJ databases">
        <title>Sinomicrobium pectinilyticum sp. nov., a pectinase-producing bacterium isolated from alkaline and saline soil, and emended description of the genus Sinomicrobium.</title>
        <authorList>
            <person name="Cheng B."/>
            <person name="Li C."/>
            <person name="Lai Q."/>
            <person name="Du M."/>
            <person name="Shao Z."/>
            <person name="Xu P."/>
            <person name="Yang C."/>
        </authorList>
    </citation>
    <scope>NUCLEOTIDE SEQUENCE [LARGE SCALE GENOMIC DNA]</scope>
    <source>
        <strain evidence="8 9">5DNS001</strain>
    </source>
</reference>
<evidence type="ECO:0000256" key="5">
    <source>
        <dbReference type="ARBA" id="ARBA00023295"/>
    </source>
</evidence>
<dbReference type="Gene3D" id="2.115.10.20">
    <property type="entry name" value="Glycosyl hydrolase domain, family 43"/>
    <property type="match status" value="2"/>
</dbReference>
<evidence type="ECO:0000256" key="1">
    <source>
        <dbReference type="ARBA" id="ARBA00009865"/>
    </source>
</evidence>
<evidence type="ECO:0000256" key="2">
    <source>
        <dbReference type="ARBA" id="ARBA00022651"/>
    </source>
</evidence>
<keyword evidence="9" id="KW-1185">Reference proteome</keyword>
<dbReference type="Proteomes" id="UP000267469">
    <property type="component" value="Unassembled WGS sequence"/>
</dbReference>
<dbReference type="CDD" id="cd18828">
    <property type="entry name" value="GH43_BT3675-like"/>
    <property type="match status" value="1"/>
</dbReference>
<dbReference type="GO" id="GO:0004553">
    <property type="term" value="F:hydrolase activity, hydrolyzing O-glycosyl compounds"/>
    <property type="evidence" value="ECO:0007669"/>
    <property type="project" value="InterPro"/>
</dbReference>
<dbReference type="GO" id="GO:0045493">
    <property type="term" value="P:xylan catabolic process"/>
    <property type="evidence" value="ECO:0007669"/>
    <property type="project" value="UniProtKB-KW"/>
</dbReference>
<dbReference type="RefSeq" id="WP_123215764.1">
    <property type="nucleotide sequence ID" value="NZ_RJTM01000068.1"/>
</dbReference>
<sequence length="720" mass="81234">MNKTLRSCTKFLLSVVLLLNLVSCQTNKEAGGYSAYLFTYFTGNGQGEEAIRYAISKDGYNYYALNNDEPIVASGEISTTGGVRDPHILRKEDNSGFYMVVTDLLTKNGWSNTAMVLMKSGDLIDWSGTVIDIPQTYPEFSEVHRVWAPQTIYDEARGKYMVYFSMLEPDSYDKIYYAYVNDDFTALEEAPKQLFFNPTEKACIDGDIVKKDGKFYLFYKTEGDTDKGIKVAVSDALTSGYKPEPGNVDRTDKPVEGSGVFKLIGTDTYILMYDVYTSGEYQFTKSTDLKEFEVVDEQVSMNFHPRHGTVIPITQAELERLLRKFPSRDISPVLTASNPAIKTNNIVIDSKEKSIYLPVKGGHDLSAFDPSFVTLPGTEIQPGGARDFTEGNVDYQLTFGGTTEVYKVVAETANNPVVEGYYADPEIIYSEKEGKFYLYPTSDGFNNWSGTYFKTFSSEDLVNWKDEGTILDLREDVPWTGRNAWAPAMIEKKTDGAYKYYYYYTAAQQIGVAVNDEPFGTFKDKGEALISEFPQGIKNGQNIDPDVFEDPQTGKSYLYWGNGFMAVTELNEDMMSVKKGTTKVITPDETFREGTEVFFRDGKYYFLWSEDDTRSPDYKVRYAMADSPVGPLEIPRNNIVIRKDEKNRILATGHNSVIQVPGKDEWYIIYHRFTRPGGERMGRAAGFHREVCIDSLTFDDKGYIKEVIPSLKGISGVETD</sequence>
<dbReference type="InterPro" id="IPR006710">
    <property type="entry name" value="Glyco_hydro_43"/>
</dbReference>
<dbReference type="EMBL" id="RJTM01000068">
    <property type="protein sequence ID" value="RNL87847.1"/>
    <property type="molecule type" value="Genomic_DNA"/>
</dbReference>
<keyword evidence="4" id="KW-0119">Carbohydrate metabolism</keyword>
<dbReference type="PANTHER" id="PTHR43772">
    <property type="entry name" value="ENDO-1,4-BETA-XYLANASE"/>
    <property type="match status" value="1"/>
</dbReference>
<feature type="signal peptide" evidence="7">
    <location>
        <begin position="1"/>
        <end position="28"/>
    </location>
</feature>
<comment type="similarity">
    <text evidence="1">Belongs to the glycosyl hydrolase 43 family.</text>
</comment>